<dbReference type="InterPro" id="IPR027387">
    <property type="entry name" value="Cytb/b6-like_sf"/>
</dbReference>
<gene>
    <name evidence="22" type="primary">cytb</name>
</gene>
<evidence type="ECO:0000256" key="9">
    <source>
        <dbReference type="ARBA" id="ARBA00022792"/>
    </source>
</evidence>
<dbReference type="InterPro" id="IPR005798">
    <property type="entry name" value="Cyt_b/b6_C"/>
</dbReference>
<dbReference type="InterPro" id="IPR030689">
    <property type="entry name" value="Cytochrome_b"/>
</dbReference>
<dbReference type="SUPFAM" id="SSF81342">
    <property type="entry name" value="Transmembrane di-heme cytochromes"/>
    <property type="match status" value="1"/>
</dbReference>
<evidence type="ECO:0000313" key="22">
    <source>
        <dbReference type="EMBL" id="AKQ13014.1"/>
    </source>
</evidence>
<feature type="domain" description="Cytochrome b/b6 C-terminal region profile" evidence="21">
    <location>
        <begin position="211"/>
        <end position="380"/>
    </location>
</feature>
<evidence type="ECO:0000256" key="1">
    <source>
        <dbReference type="ARBA" id="ARBA00002566"/>
    </source>
</evidence>
<feature type="transmembrane region" description="Helical" evidence="19">
    <location>
        <begin position="114"/>
        <end position="134"/>
    </location>
</feature>
<feature type="binding site" description="axial binding residue" evidence="18">
    <location>
        <position position="183"/>
    </location>
    <ligand>
        <name>heme b</name>
        <dbReference type="ChEBI" id="CHEBI:60344"/>
        <label>b562</label>
    </ligand>
    <ligandPart>
        <name>Fe</name>
        <dbReference type="ChEBI" id="CHEBI:18248"/>
    </ligandPart>
</feature>
<feature type="domain" description="Cytochrome b/b6 N-terminal region profile" evidence="20">
    <location>
        <begin position="1"/>
        <end position="210"/>
    </location>
</feature>
<dbReference type="GO" id="GO:0045275">
    <property type="term" value="C:respiratory chain complex III"/>
    <property type="evidence" value="ECO:0007669"/>
    <property type="project" value="InterPro"/>
</dbReference>
<evidence type="ECO:0000256" key="5">
    <source>
        <dbReference type="ARBA" id="ARBA00022617"/>
    </source>
</evidence>
<evidence type="ECO:0000256" key="3">
    <source>
        <dbReference type="ARBA" id="ARBA00013531"/>
    </source>
</evidence>
<dbReference type="InterPro" id="IPR036150">
    <property type="entry name" value="Cyt_b/b6_C_sf"/>
</dbReference>
<evidence type="ECO:0000256" key="17">
    <source>
        <dbReference type="PIRSR" id="PIRSR038885-1"/>
    </source>
</evidence>
<comment type="subcellular location">
    <subcellularLocation>
        <location evidence="2">Mitochondrion inner membrane</location>
        <topology evidence="2">Multi-pass membrane protein</topology>
    </subcellularLocation>
</comment>
<feature type="binding site" description="axial binding residue" evidence="18">
    <location>
        <position position="197"/>
    </location>
    <ligand>
        <name>heme b</name>
        <dbReference type="ChEBI" id="CHEBI:60344"/>
        <label>b566</label>
    </ligand>
    <ligandPart>
        <name>Fe</name>
        <dbReference type="ChEBI" id="CHEBI:18248"/>
    </ligandPart>
</feature>
<keyword evidence="11 19" id="KW-1133">Transmembrane helix</keyword>
<comment type="cofactor">
    <cofactor evidence="18">
        <name>heme</name>
        <dbReference type="ChEBI" id="CHEBI:30413"/>
    </cofactor>
    <text evidence="18">Binds 2 heme groups non-covalently.</text>
</comment>
<feature type="transmembrane region" description="Helical" evidence="19">
    <location>
        <begin position="230"/>
        <end position="251"/>
    </location>
</feature>
<dbReference type="PROSITE" id="PS51003">
    <property type="entry name" value="CYTB_CTER"/>
    <property type="match status" value="1"/>
</dbReference>
<sequence>MAPTTRKTHPLLKIINNSFIDLPTPSNISYWWNFGSLLGVCLITQIITGLFLAMHYTADTQSAFSSVAHICRDVNHGWLMRNIHANGASFFFICIYLHIGRGLYYGSYMFKETWNIGVILLLLIMATAFVGYVLPWGQMSFWGASVITNLLSAIPYVGGSLVEWVWGGFSVDKATLTRFFAFHFLLPFLIAGVSIIHLLFLHETGSNNPTGVPSDQDKVSFHPYFSYKDLLGFLLALLTLVLIALIVPNLLVDPENFIPANPLMAPPHIKPEWYFLFAYAILRSIPNKLGGVIALLMSILILMFIPMLHTSKQRSLMFRSTSQILFWLLVANTLILTWIGGMPVEPPFTEIGQIASILYFLLFIIMIPLIGLWENKLMKW</sequence>
<evidence type="ECO:0000256" key="8">
    <source>
        <dbReference type="ARBA" id="ARBA00022723"/>
    </source>
</evidence>
<evidence type="ECO:0000256" key="2">
    <source>
        <dbReference type="ARBA" id="ARBA00004448"/>
    </source>
</evidence>
<keyword evidence="5 18" id="KW-0349">Heme</keyword>
<keyword evidence="6 19" id="KW-0679">Respiratory chain</keyword>
<dbReference type="PROSITE" id="PS51002">
    <property type="entry name" value="CYTB_NTER"/>
    <property type="match status" value="1"/>
</dbReference>
<keyword evidence="13" id="KW-0830">Ubiquinone</keyword>
<feature type="transmembrane region" description="Helical" evidence="19">
    <location>
        <begin position="30"/>
        <end position="53"/>
    </location>
</feature>
<evidence type="ECO:0000256" key="14">
    <source>
        <dbReference type="ARBA" id="ARBA00023128"/>
    </source>
</evidence>
<feature type="transmembrane region" description="Helical" evidence="19">
    <location>
        <begin position="141"/>
        <end position="159"/>
    </location>
</feature>
<keyword evidence="12 18" id="KW-0408">Iron</keyword>
<evidence type="ECO:0000256" key="12">
    <source>
        <dbReference type="ARBA" id="ARBA00023004"/>
    </source>
</evidence>
<feature type="transmembrane region" description="Helical" evidence="19">
    <location>
        <begin position="351"/>
        <end position="373"/>
    </location>
</feature>
<evidence type="ECO:0000256" key="16">
    <source>
        <dbReference type="ARBA" id="ARBA00061233"/>
    </source>
</evidence>
<dbReference type="CDD" id="cd00284">
    <property type="entry name" value="Cytochrome_b_N"/>
    <property type="match status" value="1"/>
</dbReference>
<keyword evidence="10 19" id="KW-0249">Electron transport</keyword>
<geneLocation type="mitochondrion" evidence="22"/>
<dbReference type="Pfam" id="PF00032">
    <property type="entry name" value="Cytochrom_B_C"/>
    <property type="match status" value="1"/>
</dbReference>
<feature type="transmembrane region" description="Helical" evidence="19">
    <location>
        <begin position="320"/>
        <end position="339"/>
    </location>
</feature>
<keyword evidence="9" id="KW-0999">Mitochondrion inner membrane</keyword>
<evidence type="ECO:0000256" key="15">
    <source>
        <dbReference type="ARBA" id="ARBA00023136"/>
    </source>
</evidence>
<dbReference type="InterPro" id="IPR005797">
    <property type="entry name" value="Cyt_b/b6_N"/>
</dbReference>
<dbReference type="PIRSF" id="PIRSF038885">
    <property type="entry name" value="COB"/>
    <property type="match status" value="1"/>
</dbReference>
<keyword evidence="7 19" id="KW-0812">Transmembrane</keyword>
<evidence type="ECO:0000256" key="18">
    <source>
        <dbReference type="PIRSR" id="PIRSR038885-2"/>
    </source>
</evidence>
<name>A0A0H4TMM9_9SALA</name>
<evidence type="ECO:0000259" key="20">
    <source>
        <dbReference type="PROSITE" id="PS51002"/>
    </source>
</evidence>
<dbReference type="InterPro" id="IPR048260">
    <property type="entry name" value="Cytochrome_b_C_euk/bac"/>
</dbReference>
<comment type="similarity">
    <text evidence="16 19">Belongs to the cytochrome b family.</text>
</comment>
<dbReference type="PANTHER" id="PTHR19271">
    <property type="entry name" value="CYTOCHROME B"/>
    <property type="match status" value="1"/>
</dbReference>
<evidence type="ECO:0000256" key="7">
    <source>
        <dbReference type="ARBA" id="ARBA00022692"/>
    </source>
</evidence>
<dbReference type="GO" id="GO:0016491">
    <property type="term" value="F:oxidoreductase activity"/>
    <property type="evidence" value="ECO:0007669"/>
    <property type="project" value="UniProtKB-UniRule"/>
</dbReference>
<dbReference type="InterPro" id="IPR048259">
    <property type="entry name" value="Cytochrome_b_N_euk/bac"/>
</dbReference>
<feature type="binding site" description="axial binding residue" evidence="18">
    <location>
        <position position="84"/>
    </location>
    <ligand>
        <name>heme b</name>
        <dbReference type="ChEBI" id="CHEBI:60344"/>
        <label>b562</label>
    </ligand>
    <ligandPart>
        <name>Fe</name>
        <dbReference type="ChEBI" id="CHEBI:18248"/>
    </ligandPart>
</feature>
<reference evidence="22" key="1">
    <citation type="journal article" date="2015" name="Mol. Phylogenet. Evol.">
        <title>Concordant species delimitation from multiple independent evidence: A case study with the Pachytriton brevipes complex (Caudata: Salamandridae).</title>
        <authorList>
            <person name="Wu Y."/>
            <person name="Murphy R.W."/>
        </authorList>
    </citation>
    <scope>NUCLEOTIDE SEQUENCE</scope>
    <source>
        <strain evidence="22">24582</strain>
    </source>
</reference>
<evidence type="ECO:0000256" key="6">
    <source>
        <dbReference type="ARBA" id="ARBA00022660"/>
    </source>
</evidence>
<dbReference type="FunFam" id="1.20.810.10:FF:000002">
    <property type="entry name" value="Cytochrome b"/>
    <property type="match status" value="1"/>
</dbReference>
<feature type="transmembrane region" description="Helical" evidence="19">
    <location>
        <begin position="289"/>
        <end position="308"/>
    </location>
</feature>
<evidence type="ECO:0000256" key="4">
    <source>
        <dbReference type="ARBA" id="ARBA00022448"/>
    </source>
</evidence>
<dbReference type="InterPro" id="IPR016174">
    <property type="entry name" value="Di-haem_cyt_TM"/>
</dbReference>
<evidence type="ECO:0000256" key="19">
    <source>
        <dbReference type="RuleBase" id="RU362117"/>
    </source>
</evidence>
<accession>A0A0H4TMM9</accession>
<dbReference type="CDD" id="cd00290">
    <property type="entry name" value="cytochrome_b_C"/>
    <property type="match status" value="1"/>
</dbReference>
<dbReference type="AlphaFoldDB" id="A0A0H4TMM9"/>
<dbReference type="GO" id="GO:0005743">
    <property type="term" value="C:mitochondrial inner membrane"/>
    <property type="evidence" value="ECO:0007669"/>
    <property type="project" value="UniProtKB-SubCell"/>
</dbReference>
<dbReference type="Pfam" id="PF00033">
    <property type="entry name" value="Cytochrome_B"/>
    <property type="match status" value="1"/>
</dbReference>
<dbReference type="GO" id="GO:0006122">
    <property type="term" value="P:mitochondrial electron transport, ubiquinol to cytochrome c"/>
    <property type="evidence" value="ECO:0007669"/>
    <property type="project" value="TreeGrafter"/>
</dbReference>
<dbReference type="GO" id="GO:0008121">
    <property type="term" value="F:quinol-cytochrome-c reductase activity"/>
    <property type="evidence" value="ECO:0007669"/>
    <property type="project" value="InterPro"/>
</dbReference>
<dbReference type="GO" id="GO:0046872">
    <property type="term" value="F:metal ion binding"/>
    <property type="evidence" value="ECO:0007669"/>
    <property type="project" value="UniProtKB-UniRule"/>
</dbReference>
<feature type="transmembrane region" description="Helical" evidence="19">
    <location>
        <begin position="88"/>
        <end position="108"/>
    </location>
</feature>
<dbReference type="SUPFAM" id="SSF81648">
    <property type="entry name" value="a domain/subunit of cytochrome bc1 complex (Ubiquinol-cytochrome c reductase)"/>
    <property type="match status" value="1"/>
</dbReference>
<dbReference type="EMBL" id="KT152344">
    <property type="protein sequence ID" value="AKQ13014.1"/>
    <property type="molecule type" value="Genomic_DNA"/>
</dbReference>
<protein>
    <recommendedName>
        <fullName evidence="3 19">Cytochrome b</fullName>
    </recommendedName>
</protein>
<evidence type="ECO:0000259" key="21">
    <source>
        <dbReference type="PROSITE" id="PS51003"/>
    </source>
</evidence>
<feature type="binding site" description="axial binding residue" evidence="18">
    <location>
        <position position="98"/>
    </location>
    <ligand>
        <name>heme b</name>
        <dbReference type="ChEBI" id="CHEBI:60344"/>
        <label>b566</label>
    </ligand>
    <ligandPart>
        <name>Fe</name>
        <dbReference type="ChEBI" id="CHEBI:18248"/>
    </ligandPart>
</feature>
<keyword evidence="15 19" id="KW-0472">Membrane</keyword>
<evidence type="ECO:0000256" key="10">
    <source>
        <dbReference type="ARBA" id="ARBA00022982"/>
    </source>
</evidence>
<keyword evidence="8 18" id="KW-0479">Metal-binding</keyword>
<keyword evidence="4 19" id="KW-0813">Transport</keyword>
<dbReference type="PANTHER" id="PTHR19271:SF16">
    <property type="entry name" value="CYTOCHROME B"/>
    <property type="match status" value="1"/>
</dbReference>
<organism evidence="22">
    <name type="scientific">Pachytriton granulosus</name>
    <dbReference type="NCBI Taxonomy" id="1042253"/>
    <lineage>
        <taxon>Eukaryota</taxon>
        <taxon>Metazoa</taxon>
        <taxon>Chordata</taxon>
        <taxon>Craniata</taxon>
        <taxon>Vertebrata</taxon>
        <taxon>Euteleostomi</taxon>
        <taxon>Amphibia</taxon>
        <taxon>Batrachia</taxon>
        <taxon>Caudata</taxon>
        <taxon>Salamandroidea</taxon>
        <taxon>Salamandridae</taxon>
        <taxon>Pleurodelinae</taxon>
        <taxon>Pachytriton</taxon>
    </lineage>
</organism>
<comment type="cofactor">
    <cofactor evidence="19">
        <name>heme b</name>
        <dbReference type="ChEBI" id="CHEBI:60344"/>
    </cofactor>
    <text evidence="19">Binds 2 heme groups non-covalently.</text>
</comment>
<feature type="binding site" evidence="17">
    <location>
        <position position="202"/>
    </location>
    <ligand>
        <name>a ubiquinone</name>
        <dbReference type="ChEBI" id="CHEBI:16389"/>
    </ligand>
</feature>
<comment type="function">
    <text evidence="1 19">Component of the ubiquinol-cytochrome c reductase complex (complex III or cytochrome b-c1 complex) that is part of the mitochondrial respiratory chain. The b-c1 complex mediates electron transfer from ubiquinol to cytochrome c. Contributes to the generation of a proton gradient across the mitochondrial membrane that is then used for ATP synthesis.</text>
</comment>
<evidence type="ECO:0000256" key="11">
    <source>
        <dbReference type="ARBA" id="ARBA00022989"/>
    </source>
</evidence>
<feature type="transmembrane region" description="Helical" evidence="19">
    <location>
        <begin position="179"/>
        <end position="201"/>
    </location>
</feature>
<keyword evidence="14 19" id="KW-0496">Mitochondrion</keyword>
<proteinExistence type="inferred from homology"/>
<dbReference type="Gene3D" id="1.20.810.10">
    <property type="entry name" value="Cytochrome Bc1 Complex, Chain C"/>
    <property type="match status" value="1"/>
</dbReference>
<evidence type="ECO:0000256" key="13">
    <source>
        <dbReference type="ARBA" id="ARBA00023075"/>
    </source>
</evidence>